<dbReference type="PANTHER" id="PTHR11705:SF91">
    <property type="entry name" value="FI01817P-RELATED"/>
    <property type="match status" value="1"/>
</dbReference>
<evidence type="ECO:0000256" key="7">
    <source>
        <dbReference type="ARBA" id="ARBA00022801"/>
    </source>
</evidence>
<evidence type="ECO:0000256" key="8">
    <source>
        <dbReference type="ARBA" id="ARBA00022833"/>
    </source>
</evidence>
<keyword evidence="5" id="KW-0479">Metal-binding</keyword>
<feature type="active site" description="Proton donor/acceptor" evidence="10">
    <location>
        <position position="387"/>
    </location>
</feature>
<comment type="cofactor">
    <cofactor evidence="1">
        <name>Zn(2+)</name>
        <dbReference type="ChEBI" id="CHEBI:29105"/>
    </cofactor>
</comment>
<keyword evidence="8" id="KW-0862">Zinc</keyword>
<feature type="domain" description="Peptidase M14" evidence="12">
    <location>
        <begin position="118"/>
        <end position="421"/>
    </location>
</feature>
<evidence type="ECO:0000256" key="5">
    <source>
        <dbReference type="ARBA" id="ARBA00022723"/>
    </source>
</evidence>
<evidence type="ECO:0000259" key="12">
    <source>
        <dbReference type="PROSITE" id="PS52035"/>
    </source>
</evidence>
<keyword evidence="7" id="KW-0378">Hydrolase</keyword>
<feature type="signal peptide" evidence="11">
    <location>
        <begin position="1"/>
        <end position="17"/>
    </location>
</feature>
<keyword evidence="4" id="KW-0645">Protease</keyword>
<dbReference type="EMBL" id="VTPC01076990">
    <property type="protein sequence ID" value="KAF2888471.1"/>
    <property type="molecule type" value="Genomic_DNA"/>
</dbReference>
<keyword evidence="9" id="KW-0482">Metalloprotease</keyword>
<evidence type="ECO:0000256" key="6">
    <source>
        <dbReference type="ARBA" id="ARBA00022729"/>
    </source>
</evidence>
<keyword evidence="14" id="KW-1185">Reference proteome</keyword>
<dbReference type="GO" id="GO:0006508">
    <property type="term" value="P:proteolysis"/>
    <property type="evidence" value="ECO:0007669"/>
    <property type="project" value="UniProtKB-KW"/>
</dbReference>
<comment type="caution">
    <text evidence="13">The sequence shown here is derived from an EMBL/GenBank/DDBJ whole genome shotgun (WGS) entry which is preliminary data.</text>
</comment>
<evidence type="ECO:0000256" key="4">
    <source>
        <dbReference type="ARBA" id="ARBA00022670"/>
    </source>
</evidence>
<sequence length="464" mass="53714">MNFYILLLFLILKQSKSNGYHALYDTKIAEAAVDKHDWQILWQERDENGLDILSFHKEAPGIWLVTFRARPISLRNLRRYDIKYRIIVNNMRRHIEFLLEEIKEGPPSIEMGNATFLNYLNFDEVVEYVESTPRFSTPYKLISTEVIGRSVQNRSIPMLRIDNAGVNDTIVVEAGMHGREWISVMTAVYLIAKLVREGDDFPELGRLNWFIIPCLNPDGYYHSLQIEGYTFHRKNLNVEYCPPKQYNCSIESCGVDLNRNFAFHDIKVGIHGNPCVGTYGGRRSFSEPESQALQSILKLYKDRIKMFISLHSYGPFILYPWSYKKEKCNDWKDLVRAARKAVKAIQSVTFNATHYKIKNIGTEFGPTAGCVEDYAKHLGIKYSYRMELQRAGNRVFMPKLENIKNFCKENFYGIAALAMHISKQPEKLGMMKGKAKDVKEVKSSQDFVKPNILYIMFLYGALLN</sequence>
<dbReference type="GO" id="GO:0005615">
    <property type="term" value="C:extracellular space"/>
    <property type="evidence" value="ECO:0007669"/>
    <property type="project" value="TreeGrafter"/>
</dbReference>
<dbReference type="GO" id="GO:0004181">
    <property type="term" value="F:metallocarboxypeptidase activity"/>
    <property type="evidence" value="ECO:0007669"/>
    <property type="project" value="InterPro"/>
</dbReference>
<comment type="similarity">
    <text evidence="2 10">Belongs to the peptidase M14 family.</text>
</comment>
<evidence type="ECO:0000256" key="2">
    <source>
        <dbReference type="ARBA" id="ARBA00005988"/>
    </source>
</evidence>
<evidence type="ECO:0000256" key="9">
    <source>
        <dbReference type="ARBA" id="ARBA00023049"/>
    </source>
</evidence>
<keyword evidence="6 11" id="KW-0732">Signal</keyword>
<dbReference type="SUPFAM" id="SSF53187">
    <property type="entry name" value="Zn-dependent exopeptidases"/>
    <property type="match status" value="1"/>
</dbReference>
<dbReference type="Pfam" id="PF00246">
    <property type="entry name" value="Peptidase_M14"/>
    <property type="match status" value="1"/>
</dbReference>
<dbReference type="SMART" id="SM00631">
    <property type="entry name" value="Zn_pept"/>
    <property type="match status" value="1"/>
</dbReference>
<evidence type="ECO:0000256" key="11">
    <source>
        <dbReference type="SAM" id="SignalP"/>
    </source>
</evidence>
<name>A0A8K0CMT2_IGNLU</name>
<dbReference type="Proteomes" id="UP000801492">
    <property type="component" value="Unassembled WGS sequence"/>
</dbReference>
<reference evidence="13" key="1">
    <citation type="submission" date="2019-08" db="EMBL/GenBank/DDBJ databases">
        <title>The genome of the North American firefly Photinus pyralis.</title>
        <authorList>
            <consortium name="Photinus pyralis genome working group"/>
            <person name="Fallon T.R."/>
            <person name="Sander Lower S.E."/>
            <person name="Weng J.-K."/>
        </authorList>
    </citation>
    <scope>NUCLEOTIDE SEQUENCE</scope>
    <source>
        <strain evidence="13">TRF0915ILg1</strain>
        <tissue evidence="13">Whole body</tissue>
    </source>
</reference>
<dbReference type="AlphaFoldDB" id="A0A8K0CMT2"/>
<accession>A0A8K0CMT2</accession>
<dbReference type="PROSITE" id="PS52035">
    <property type="entry name" value="PEPTIDASE_M14"/>
    <property type="match status" value="1"/>
</dbReference>
<dbReference type="OrthoDB" id="3626597at2759"/>
<gene>
    <name evidence="13" type="ORF">ILUMI_17702</name>
</gene>
<proteinExistence type="inferred from homology"/>
<evidence type="ECO:0000256" key="3">
    <source>
        <dbReference type="ARBA" id="ARBA00022645"/>
    </source>
</evidence>
<evidence type="ECO:0000313" key="13">
    <source>
        <dbReference type="EMBL" id="KAF2888471.1"/>
    </source>
</evidence>
<evidence type="ECO:0000313" key="14">
    <source>
        <dbReference type="Proteomes" id="UP000801492"/>
    </source>
</evidence>
<protein>
    <recommendedName>
        <fullName evidence="12">Peptidase M14 domain-containing protein</fullName>
    </recommendedName>
</protein>
<organism evidence="13 14">
    <name type="scientific">Ignelater luminosus</name>
    <name type="common">Cucubano</name>
    <name type="synonym">Pyrophorus luminosus</name>
    <dbReference type="NCBI Taxonomy" id="2038154"/>
    <lineage>
        <taxon>Eukaryota</taxon>
        <taxon>Metazoa</taxon>
        <taxon>Ecdysozoa</taxon>
        <taxon>Arthropoda</taxon>
        <taxon>Hexapoda</taxon>
        <taxon>Insecta</taxon>
        <taxon>Pterygota</taxon>
        <taxon>Neoptera</taxon>
        <taxon>Endopterygota</taxon>
        <taxon>Coleoptera</taxon>
        <taxon>Polyphaga</taxon>
        <taxon>Elateriformia</taxon>
        <taxon>Elateroidea</taxon>
        <taxon>Elateridae</taxon>
        <taxon>Agrypninae</taxon>
        <taxon>Pyrophorini</taxon>
        <taxon>Ignelater</taxon>
    </lineage>
</organism>
<feature type="chain" id="PRO_5035471016" description="Peptidase M14 domain-containing protein" evidence="11">
    <location>
        <begin position="18"/>
        <end position="464"/>
    </location>
</feature>
<dbReference type="Gene3D" id="3.40.630.10">
    <property type="entry name" value="Zn peptidases"/>
    <property type="match status" value="1"/>
</dbReference>
<dbReference type="PRINTS" id="PR00765">
    <property type="entry name" value="CRBOXYPTASEA"/>
</dbReference>
<keyword evidence="3" id="KW-0121">Carboxypeptidase</keyword>
<dbReference type="InterPro" id="IPR000834">
    <property type="entry name" value="Peptidase_M14"/>
</dbReference>
<evidence type="ECO:0000256" key="1">
    <source>
        <dbReference type="ARBA" id="ARBA00001947"/>
    </source>
</evidence>
<dbReference type="PANTHER" id="PTHR11705">
    <property type="entry name" value="PROTEASE FAMILY M14 CARBOXYPEPTIDASE A,B"/>
    <property type="match status" value="1"/>
</dbReference>
<dbReference type="GO" id="GO:0008270">
    <property type="term" value="F:zinc ion binding"/>
    <property type="evidence" value="ECO:0007669"/>
    <property type="project" value="InterPro"/>
</dbReference>
<dbReference type="FunFam" id="3.40.630.10:FF:000084">
    <property type="entry name" value="Carboxypeptidase B2"/>
    <property type="match status" value="1"/>
</dbReference>
<evidence type="ECO:0000256" key="10">
    <source>
        <dbReference type="PROSITE-ProRule" id="PRU01379"/>
    </source>
</evidence>